<dbReference type="PANTHER" id="PTHR30329:SF21">
    <property type="entry name" value="LIPOPROTEIN YIAD-RELATED"/>
    <property type="match status" value="1"/>
</dbReference>
<dbReference type="GO" id="GO:0016020">
    <property type="term" value="C:membrane"/>
    <property type="evidence" value="ECO:0007669"/>
    <property type="project" value="UniProtKB-UniRule"/>
</dbReference>
<organism evidence="4 5">
    <name type="scientific">Paenimyroides marinum</name>
    <dbReference type="NCBI Taxonomy" id="1159016"/>
    <lineage>
        <taxon>Bacteria</taxon>
        <taxon>Pseudomonadati</taxon>
        <taxon>Bacteroidota</taxon>
        <taxon>Flavobacteriia</taxon>
        <taxon>Flavobacteriales</taxon>
        <taxon>Flavobacteriaceae</taxon>
        <taxon>Paenimyroides</taxon>
    </lineage>
</organism>
<dbReference type="Proteomes" id="UP000199634">
    <property type="component" value="Unassembled WGS sequence"/>
</dbReference>
<dbReference type="RefSeq" id="WP_091099632.1">
    <property type="nucleotide sequence ID" value="NZ_FNXE01000026.1"/>
</dbReference>
<dbReference type="CDD" id="cd07185">
    <property type="entry name" value="OmpA_C-like"/>
    <property type="match status" value="1"/>
</dbReference>
<evidence type="ECO:0000256" key="1">
    <source>
        <dbReference type="PROSITE-ProRule" id="PRU00473"/>
    </source>
</evidence>
<dbReference type="Pfam" id="PF00691">
    <property type="entry name" value="OmpA"/>
    <property type="match status" value="1"/>
</dbReference>
<protein>
    <submittedName>
        <fullName evidence="4">Chemotaxis protein MotB</fullName>
    </submittedName>
</protein>
<dbReference type="SUPFAM" id="SSF103088">
    <property type="entry name" value="OmpA-like"/>
    <property type="match status" value="1"/>
</dbReference>
<feature type="coiled-coil region" evidence="2">
    <location>
        <begin position="23"/>
        <end position="138"/>
    </location>
</feature>
<evidence type="ECO:0000313" key="4">
    <source>
        <dbReference type="EMBL" id="SEH87983.1"/>
    </source>
</evidence>
<evidence type="ECO:0000256" key="2">
    <source>
        <dbReference type="SAM" id="Coils"/>
    </source>
</evidence>
<feature type="domain" description="OmpA-like" evidence="3">
    <location>
        <begin position="157"/>
        <end position="282"/>
    </location>
</feature>
<dbReference type="PROSITE" id="PS51257">
    <property type="entry name" value="PROKAR_LIPOPROTEIN"/>
    <property type="match status" value="1"/>
</dbReference>
<dbReference type="STRING" id="1159016.SAMN02927937_01916"/>
<dbReference type="Gene3D" id="1.20.5.1000">
    <property type="entry name" value="arf6 gtpase in complex with a specific effector, jip4"/>
    <property type="match status" value="1"/>
</dbReference>
<keyword evidence="5" id="KW-1185">Reference proteome</keyword>
<dbReference type="PROSITE" id="PS51123">
    <property type="entry name" value="OMPA_2"/>
    <property type="match status" value="1"/>
</dbReference>
<dbReference type="Gene3D" id="3.30.1330.60">
    <property type="entry name" value="OmpA-like domain"/>
    <property type="match status" value="1"/>
</dbReference>
<dbReference type="InterPro" id="IPR036737">
    <property type="entry name" value="OmpA-like_sf"/>
</dbReference>
<gene>
    <name evidence="4" type="ORF">SAMN02927937_01916</name>
</gene>
<dbReference type="EMBL" id="FNXE01000026">
    <property type="protein sequence ID" value="SEH87983.1"/>
    <property type="molecule type" value="Genomic_DNA"/>
</dbReference>
<name>A0A1H6LHG4_9FLAO</name>
<evidence type="ECO:0000259" key="3">
    <source>
        <dbReference type="PROSITE" id="PS51123"/>
    </source>
</evidence>
<reference evidence="4 5" key="1">
    <citation type="submission" date="2016-10" db="EMBL/GenBank/DDBJ databases">
        <authorList>
            <person name="de Groot N.N."/>
        </authorList>
    </citation>
    <scope>NUCLEOTIDE SEQUENCE [LARGE SCALE GENOMIC DNA]</scope>
    <source>
        <strain evidence="4 5">CGMCC 1.10825</strain>
    </source>
</reference>
<dbReference type="InterPro" id="IPR050330">
    <property type="entry name" value="Bact_OuterMem_StrucFunc"/>
</dbReference>
<dbReference type="OrthoDB" id="9815217at2"/>
<keyword evidence="1" id="KW-0472">Membrane</keyword>
<sequence>MKKILLAACCLPFLTSCVTRRLYNELDAKYKNCAEELERLTGEATDLKSQSFDLGTKNQSLQSQLDDAVAERDKLQIAYNQLQKDYDNLEKNSDQAIKAEIERLNSLKEELAGKSSRVAELESKLAAQDKNLRNLKESLSKALFEFEGKGLTVEQKNGKVYVSMENKLLFPSGSWTVSNEGKTAVGQLAEVLAKNPDISILIEGHTDNDKIVGNLGGGITNNWDLSTKRATAIVNIIEQTHGIDKKNLTAAGRSEYAPVALNNSATNKAKNRRIEVILTPKLDEISKMLNDL</sequence>
<dbReference type="InterPro" id="IPR006665">
    <property type="entry name" value="OmpA-like"/>
</dbReference>
<accession>A0A1H6LHG4</accession>
<dbReference type="PANTHER" id="PTHR30329">
    <property type="entry name" value="STATOR ELEMENT OF FLAGELLAR MOTOR COMPLEX"/>
    <property type="match status" value="1"/>
</dbReference>
<proteinExistence type="predicted"/>
<dbReference type="AlphaFoldDB" id="A0A1H6LHG4"/>
<keyword evidence="2" id="KW-0175">Coiled coil</keyword>
<evidence type="ECO:0000313" key="5">
    <source>
        <dbReference type="Proteomes" id="UP000199634"/>
    </source>
</evidence>